<dbReference type="GO" id="GO:0009451">
    <property type="term" value="P:RNA modification"/>
    <property type="evidence" value="ECO:0007669"/>
    <property type="project" value="InterPro"/>
</dbReference>
<dbReference type="InterPro" id="IPR046848">
    <property type="entry name" value="E_motif"/>
</dbReference>
<dbReference type="PANTHER" id="PTHR24015:SF2034">
    <property type="entry name" value="PENTATRICOPEPTIDE REPEAT-CONTAINING PROTEIN-RELATED"/>
    <property type="match status" value="1"/>
</dbReference>
<keyword evidence="6" id="KW-1185">Reference proteome</keyword>
<feature type="repeat" description="PPR" evidence="2">
    <location>
        <begin position="808"/>
        <end position="842"/>
    </location>
</feature>
<evidence type="ECO:0000259" key="4">
    <source>
        <dbReference type="Pfam" id="PF14432"/>
    </source>
</evidence>
<feature type="repeat" description="PPR" evidence="2">
    <location>
        <begin position="569"/>
        <end position="604"/>
    </location>
</feature>
<proteinExistence type="predicted"/>
<feature type="repeat" description="PPR" evidence="2">
    <location>
        <begin position="672"/>
        <end position="706"/>
    </location>
</feature>
<protein>
    <recommendedName>
        <fullName evidence="4">DYW domain-containing protein</fullName>
    </recommendedName>
</protein>
<dbReference type="NCBIfam" id="TIGR00756">
    <property type="entry name" value="PPR"/>
    <property type="match status" value="5"/>
</dbReference>
<dbReference type="GO" id="GO:0003723">
    <property type="term" value="F:RNA binding"/>
    <property type="evidence" value="ECO:0007669"/>
    <property type="project" value="InterPro"/>
</dbReference>
<dbReference type="FunFam" id="1.25.40.10:FF:000425">
    <property type="entry name" value="Pentatricopeptide repeat-containing protein At3g26540"/>
    <property type="match status" value="1"/>
</dbReference>
<dbReference type="PANTHER" id="PTHR24015">
    <property type="entry name" value="OS07G0578800 PROTEIN-RELATED"/>
    <property type="match status" value="1"/>
</dbReference>
<dbReference type="Gene3D" id="1.25.40.10">
    <property type="entry name" value="Tetratricopeptide repeat domain"/>
    <property type="match status" value="7"/>
</dbReference>
<dbReference type="FunFam" id="1.25.40.10:FF:000196">
    <property type="entry name" value="Pentatricopeptide repeat-containing protein At4g14850"/>
    <property type="match status" value="1"/>
</dbReference>
<dbReference type="GO" id="GO:0008270">
    <property type="term" value="F:zinc ion binding"/>
    <property type="evidence" value="ECO:0007669"/>
    <property type="project" value="InterPro"/>
</dbReference>
<dbReference type="InterPro" id="IPR032867">
    <property type="entry name" value="DYW_dom"/>
</dbReference>
<dbReference type="AlphaFoldDB" id="A0AAQ3JN74"/>
<dbReference type="InterPro" id="IPR046849">
    <property type="entry name" value="E2_motif"/>
</dbReference>
<dbReference type="FunFam" id="1.25.40.10:FF:000381">
    <property type="entry name" value="Pentatricopeptide repeat-containing protein"/>
    <property type="match status" value="2"/>
</dbReference>
<dbReference type="Pfam" id="PF20430">
    <property type="entry name" value="Eplus_motif"/>
    <property type="match status" value="1"/>
</dbReference>
<dbReference type="SUPFAM" id="SSF48452">
    <property type="entry name" value="TPR-like"/>
    <property type="match status" value="1"/>
</dbReference>
<dbReference type="InterPro" id="IPR021899">
    <property type="entry name" value="DUF3511"/>
</dbReference>
<dbReference type="PROSITE" id="PS51375">
    <property type="entry name" value="PPR"/>
    <property type="match status" value="8"/>
</dbReference>
<evidence type="ECO:0000256" key="2">
    <source>
        <dbReference type="PROSITE-ProRule" id="PRU00708"/>
    </source>
</evidence>
<feature type="region of interest" description="Disordered" evidence="3">
    <location>
        <begin position="58"/>
        <end position="86"/>
    </location>
</feature>
<feature type="repeat" description="PPR" evidence="2">
    <location>
        <begin position="773"/>
        <end position="807"/>
    </location>
</feature>
<evidence type="ECO:0000313" key="5">
    <source>
        <dbReference type="EMBL" id="WOK93063.1"/>
    </source>
</evidence>
<gene>
    <name evidence="5" type="ORF">Cni_G01756</name>
</gene>
<keyword evidence="1" id="KW-0677">Repeat</keyword>
<dbReference type="Pfam" id="PF12023">
    <property type="entry name" value="DUF3511"/>
    <property type="match status" value="1"/>
</dbReference>
<dbReference type="Pfam" id="PF13041">
    <property type="entry name" value="PPR_2"/>
    <property type="match status" value="3"/>
</dbReference>
<dbReference type="EMBL" id="CP136890">
    <property type="protein sequence ID" value="WOK93063.1"/>
    <property type="molecule type" value="Genomic_DNA"/>
</dbReference>
<feature type="domain" description="DYW" evidence="4">
    <location>
        <begin position="990"/>
        <end position="1029"/>
    </location>
</feature>
<organism evidence="5 6">
    <name type="scientific">Canna indica</name>
    <name type="common">Indian-shot</name>
    <dbReference type="NCBI Taxonomy" id="4628"/>
    <lineage>
        <taxon>Eukaryota</taxon>
        <taxon>Viridiplantae</taxon>
        <taxon>Streptophyta</taxon>
        <taxon>Embryophyta</taxon>
        <taxon>Tracheophyta</taxon>
        <taxon>Spermatophyta</taxon>
        <taxon>Magnoliopsida</taxon>
        <taxon>Liliopsida</taxon>
        <taxon>Zingiberales</taxon>
        <taxon>Cannaceae</taxon>
        <taxon>Canna</taxon>
    </lineage>
</organism>
<sequence length="1136" mass="126850">MHRPFARRLTSFALQPHLTASSNPSYLPRDHAIVLRPHVKPGLHLPILLNQLPVQHRRLPDEIRPRSATPARTSPNTSTKEPGDEHDSAYEHLVRRYMGSCDPCDAQSLHLELIKRGFDKALFLSNNLVNLYAKAGDLACARKLFDQMPERNAVSWTCLISGYTQRGFCDTACQLFQSMIRSGLEPTHFTFASVLRACGDSGPDRLFLGTQIHGLISKSFYWTNTLVCNALISMYGGCRLDSAWDARRMFDETHDKNLVTWNSIISVLSERGDAFSAFELLARMQTRSSGCSLRPNEFTFGSLITATYCCSYGGSILEQMLANVYKSGFSKTLYVGSALVSAFARLGFLEKAKEIFEEMDEKNAVSMNGLMVALIKQSLGEEALDVYREATGLVITNIDTYVVLLSALSEFSNLEEGVRKGREIHSHVIRNGIIVAKVAIGNGLINMYAKCGAIDDAAKVFDQLSMKDQVSWNTMISGLDQNGLSEESLTSFHLMIRNGILPSNFSIISTLSSCSRLRLLSAGIQVHCIGVKLGLDMDVSVSNSLLAMYGECGRIPECQRVFSYMTMYDRISWNSMIGALANNEASLAESVGTLLDMTRSGWRPNKVTILNVFTALSALSDLEMCRQVHSLVLKHGMHGDIVVENALLSSYAKSGDMNSCQSVFLSMADRRNDVSWNSMISGYIQNGLMQKAMDFVWFMIHSGFKMDCFTFATVLSACASVAALERGMELHAFGIRSHSEIDVVVGSALVDMYAKCGRIDYASKVFESMNVRNEFSWNSMISGYARHGIADEALRLFKEMQSWGQCPDLVTFVGILSACSHAGLVEEGLEHFESIENYGLVPQMEHYSCVIDLLGRTSKLDEMEDFIKRMPVKPNNLIWRTVLVACCRSKDGAKRDISRQASEMLLELEPENPVNYVLVSNMYASRGKWEDVAKARKSIRTLSAKKEAGCSWVMSQDGLHVFVAGDRSHPNTKEIYAKLNFLIQKIRDLGYVPQAELALYDIELETKEELLSYHSEKLAVAFALMRSSTVPIHSIILRMVDVHVEIFGRNVAYYDFGIFSDPEFQCKRWVTSYKAYAVEGKVKGSLSRSFRLVNKINSSIGQDPDSKILIGVLDIYGFESFKTERCLTDVCFSFYL</sequence>
<dbReference type="Pfam" id="PF20431">
    <property type="entry name" value="E_motif"/>
    <property type="match status" value="1"/>
</dbReference>
<dbReference type="Pfam" id="PF14432">
    <property type="entry name" value="DYW_deaminase"/>
    <property type="match status" value="1"/>
</dbReference>
<feature type="repeat" description="PPR" evidence="2">
    <location>
        <begin position="332"/>
        <end position="366"/>
    </location>
</feature>
<evidence type="ECO:0000313" key="6">
    <source>
        <dbReference type="Proteomes" id="UP001327560"/>
    </source>
</evidence>
<dbReference type="InterPro" id="IPR046960">
    <property type="entry name" value="PPR_At4g14850-like_plant"/>
</dbReference>
<feature type="repeat" description="PPR" evidence="2">
    <location>
        <begin position="468"/>
        <end position="502"/>
    </location>
</feature>
<dbReference type="InterPro" id="IPR011990">
    <property type="entry name" value="TPR-like_helical_dom_sf"/>
</dbReference>
<evidence type="ECO:0000256" key="1">
    <source>
        <dbReference type="ARBA" id="ARBA00022737"/>
    </source>
</evidence>
<accession>A0AAQ3JN74</accession>
<reference evidence="5 6" key="1">
    <citation type="submission" date="2023-10" db="EMBL/GenBank/DDBJ databases">
        <title>Chromosome-scale genome assembly provides insights into flower coloration mechanisms of Canna indica.</title>
        <authorList>
            <person name="Li C."/>
        </authorList>
    </citation>
    <scope>NUCLEOTIDE SEQUENCE [LARGE SCALE GENOMIC DNA]</scope>
    <source>
        <tissue evidence="5">Flower</tissue>
    </source>
</reference>
<dbReference type="Proteomes" id="UP001327560">
    <property type="component" value="Chromosome 1"/>
</dbReference>
<dbReference type="Pfam" id="PF01535">
    <property type="entry name" value="PPR"/>
    <property type="match status" value="7"/>
</dbReference>
<feature type="compositionally biased region" description="Polar residues" evidence="3">
    <location>
        <begin position="70"/>
        <end position="80"/>
    </location>
</feature>
<dbReference type="InterPro" id="IPR002885">
    <property type="entry name" value="PPR_rpt"/>
</dbReference>
<dbReference type="FunFam" id="1.25.40.10:FF:000366">
    <property type="entry name" value="Pentatricopeptide (PPR) repeat-containing protein"/>
    <property type="match status" value="1"/>
</dbReference>
<feature type="repeat" description="PPR" evidence="2">
    <location>
        <begin position="152"/>
        <end position="186"/>
    </location>
</feature>
<feature type="repeat" description="PPR" evidence="2">
    <location>
        <begin position="257"/>
        <end position="287"/>
    </location>
</feature>
<name>A0AAQ3JN74_9LILI</name>
<dbReference type="FunFam" id="1.25.40.10:FF:000031">
    <property type="entry name" value="Pentatricopeptide repeat-containing protein mitochondrial"/>
    <property type="match status" value="1"/>
</dbReference>
<evidence type="ECO:0000256" key="3">
    <source>
        <dbReference type="SAM" id="MobiDB-lite"/>
    </source>
</evidence>